<dbReference type="HOGENOM" id="CLU_2015138_0_0_1"/>
<dbReference type="Proteomes" id="UP000016924">
    <property type="component" value="Unassembled WGS sequence"/>
</dbReference>
<sequence length="123" mass="13023">MAVPEQGVCVALPMSKHSDTDAEVVCGTVPEVVDERLDQEVLLWCDVMLDGNEVDEVAVGLKITDPLDEILSVCVIVLTDVVVLLVVPTAVVVALMLEEIAVGATTTLEAISNVWVIVVSPTV</sequence>
<dbReference type="EMBL" id="JH767573">
    <property type="protein sequence ID" value="EON65317.1"/>
    <property type="molecule type" value="Genomic_DNA"/>
</dbReference>
<keyword evidence="1" id="KW-0812">Transmembrane</keyword>
<accession>R7YTR5</accession>
<feature type="transmembrane region" description="Helical" evidence="1">
    <location>
        <begin position="70"/>
        <end position="97"/>
    </location>
</feature>
<proteinExistence type="predicted"/>
<keyword evidence="1" id="KW-0472">Membrane</keyword>
<keyword evidence="3" id="KW-1185">Reference proteome</keyword>
<dbReference type="GeneID" id="19901866"/>
<dbReference type="AlphaFoldDB" id="R7YTR5"/>
<protein>
    <submittedName>
        <fullName evidence="2">Uncharacterized protein</fullName>
    </submittedName>
</protein>
<evidence type="ECO:0000313" key="3">
    <source>
        <dbReference type="Proteomes" id="UP000016924"/>
    </source>
</evidence>
<name>R7YTR5_CONA1</name>
<evidence type="ECO:0000313" key="2">
    <source>
        <dbReference type="EMBL" id="EON65317.1"/>
    </source>
</evidence>
<evidence type="ECO:0000256" key="1">
    <source>
        <dbReference type="SAM" id="Phobius"/>
    </source>
</evidence>
<organism evidence="2 3">
    <name type="scientific">Coniosporium apollinis (strain CBS 100218)</name>
    <name type="common">Rock-inhabiting black yeast</name>
    <dbReference type="NCBI Taxonomy" id="1168221"/>
    <lineage>
        <taxon>Eukaryota</taxon>
        <taxon>Fungi</taxon>
        <taxon>Dikarya</taxon>
        <taxon>Ascomycota</taxon>
        <taxon>Pezizomycotina</taxon>
        <taxon>Dothideomycetes</taxon>
        <taxon>Dothideomycetes incertae sedis</taxon>
        <taxon>Coniosporium</taxon>
    </lineage>
</organism>
<keyword evidence="1" id="KW-1133">Transmembrane helix</keyword>
<reference evidence="3" key="1">
    <citation type="submission" date="2012-06" db="EMBL/GenBank/DDBJ databases">
        <title>The genome sequence of Coniosporium apollinis CBS 100218.</title>
        <authorList>
            <consortium name="The Broad Institute Genome Sequencing Platform"/>
            <person name="Cuomo C."/>
            <person name="Gorbushina A."/>
            <person name="Noack S."/>
            <person name="Walker B."/>
            <person name="Young S.K."/>
            <person name="Zeng Q."/>
            <person name="Gargeya S."/>
            <person name="Fitzgerald M."/>
            <person name="Haas B."/>
            <person name="Abouelleil A."/>
            <person name="Alvarado L."/>
            <person name="Arachchi H.M."/>
            <person name="Berlin A.M."/>
            <person name="Chapman S.B."/>
            <person name="Goldberg J."/>
            <person name="Griggs A."/>
            <person name="Gujja S."/>
            <person name="Hansen M."/>
            <person name="Howarth C."/>
            <person name="Imamovic A."/>
            <person name="Larimer J."/>
            <person name="McCowan C."/>
            <person name="Montmayeur A."/>
            <person name="Murphy C."/>
            <person name="Neiman D."/>
            <person name="Pearson M."/>
            <person name="Priest M."/>
            <person name="Roberts A."/>
            <person name="Saif S."/>
            <person name="Shea T."/>
            <person name="Sisk P."/>
            <person name="Sykes S."/>
            <person name="Wortman J."/>
            <person name="Nusbaum C."/>
            <person name="Birren B."/>
        </authorList>
    </citation>
    <scope>NUCLEOTIDE SEQUENCE [LARGE SCALE GENOMIC DNA]</scope>
    <source>
        <strain evidence="3">CBS 100218</strain>
    </source>
</reference>
<gene>
    <name evidence="2" type="ORF">W97_04555</name>
</gene>
<dbReference type="RefSeq" id="XP_007780634.1">
    <property type="nucleotide sequence ID" value="XM_007782444.1"/>
</dbReference>